<accession>C6SD51</accession>
<dbReference type="PROSITE" id="PS51257">
    <property type="entry name" value="PROKAR_LIPOPROTEIN"/>
    <property type="match status" value="1"/>
</dbReference>
<proteinExistence type="predicted"/>
<reference evidence="1" key="1">
    <citation type="journal article" date="2008" name="Proc. Natl. Acad. Sci. U.S.A.">
        <title>Whole-genome comparison of disease and carriage strains provides insights into virulence evolution in Neisseria meningitidis.</title>
        <authorList>
            <person name="Schoen C."/>
            <person name="Blom J."/>
            <person name="Claus H."/>
            <person name="Schramm-Glueck A."/>
            <person name="Brandt P."/>
            <person name="Mueller T."/>
            <person name="Goesmann A."/>
            <person name="Joseph B."/>
            <person name="Konietzny S."/>
            <person name="Kurzai O."/>
            <person name="Schmitt C."/>
            <person name="Friedrich T."/>
            <person name="Linke B."/>
            <person name="Vogel U."/>
            <person name="Frosch M."/>
        </authorList>
    </citation>
    <scope>NUCLEOTIDE SEQUENCE</scope>
    <source>
        <strain evidence="1">Alpha153</strain>
    </source>
</reference>
<dbReference type="AlphaFoldDB" id="C6SD51"/>
<evidence type="ECO:0000313" key="1">
    <source>
        <dbReference type="EMBL" id="CBA06703.1"/>
    </source>
</evidence>
<organism evidence="1">
    <name type="scientific">Neisseria meningitidis alpha153</name>
    <dbReference type="NCBI Taxonomy" id="663926"/>
    <lineage>
        <taxon>Bacteria</taxon>
        <taxon>Pseudomonadati</taxon>
        <taxon>Pseudomonadota</taxon>
        <taxon>Betaproteobacteria</taxon>
        <taxon>Neisseriales</taxon>
        <taxon>Neisseriaceae</taxon>
        <taxon>Neisseria</taxon>
    </lineage>
</organism>
<sequence length="32" mass="3417">MRETGFEGFLLELGGHIASVVFFQTASACKAV</sequence>
<gene>
    <name evidence="1" type="ORF">NME_1218</name>
</gene>
<protein>
    <submittedName>
        <fullName evidence="1">Uncharacterized protein</fullName>
    </submittedName>
</protein>
<name>C6SD51_NEIME</name>
<dbReference type="EMBL" id="AM889137">
    <property type="protein sequence ID" value="CBA06703.1"/>
    <property type="molecule type" value="Genomic_DNA"/>
</dbReference>